<dbReference type="PANTHER" id="PTHR43595:SF2">
    <property type="entry name" value="SMALL RIBOSOMAL SUBUNIT PROTEIN MS42"/>
    <property type="match status" value="1"/>
</dbReference>
<comment type="similarity">
    <text evidence="2 8">Belongs to the iron/manganese superoxide dismutase family.</text>
</comment>
<feature type="binding site" evidence="7">
    <location>
        <position position="82"/>
    </location>
    <ligand>
        <name>Mn(2+)</name>
        <dbReference type="ChEBI" id="CHEBI:29035"/>
    </ligand>
</feature>
<keyword evidence="5 8" id="KW-0560">Oxidoreductase</keyword>
<feature type="binding site" evidence="7">
    <location>
        <position position="27"/>
    </location>
    <ligand>
        <name>Mn(2+)</name>
        <dbReference type="ChEBI" id="CHEBI:29035"/>
    </ligand>
</feature>
<evidence type="ECO:0000256" key="6">
    <source>
        <dbReference type="ARBA" id="ARBA00049204"/>
    </source>
</evidence>
<dbReference type="SUPFAM" id="SSF46609">
    <property type="entry name" value="Fe,Mn superoxide dismutase (SOD), N-terminal domain"/>
    <property type="match status" value="1"/>
</dbReference>
<dbReference type="Gene3D" id="3.55.40.20">
    <property type="entry name" value="Iron/manganese superoxide dismutase, C-terminal domain"/>
    <property type="match status" value="1"/>
</dbReference>
<dbReference type="PANTHER" id="PTHR43595">
    <property type="entry name" value="37S RIBOSOMAL PROTEIN S26, MITOCHONDRIAL"/>
    <property type="match status" value="1"/>
</dbReference>
<dbReference type="InterPro" id="IPR036324">
    <property type="entry name" value="Mn/Fe_SOD_N_sf"/>
</dbReference>
<evidence type="ECO:0000256" key="3">
    <source>
        <dbReference type="ARBA" id="ARBA00012682"/>
    </source>
</evidence>
<feature type="binding site" evidence="7">
    <location>
        <position position="168"/>
    </location>
    <ligand>
        <name>Mn(2+)</name>
        <dbReference type="ChEBI" id="CHEBI:29035"/>
    </ligand>
</feature>
<evidence type="ECO:0000256" key="5">
    <source>
        <dbReference type="ARBA" id="ARBA00023002"/>
    </source>
</evidence>
<dbReference type="RefSeq" id="WP_107583052.1">
    <property type="nucleotide sequence ID" value="NZ_PZJJ01000001.1"/>
</dbReference>
<comment type="catalytic activity">
    <reaction evidence="6 8">
        <text>2 superoxide + 2 H(+) = H2O2 + O2</text>
        <dbReference type="Rhea" id="RHEA:20696"/>
        <dbReference type="ChEBI" id="CHEBI:15378"/>
        <dbReference type="ChEBI" id="CHEBI:15379"/>
        <dbReference type="ChEBI" id="CHEBI:16240"/>
        <dbReference type="ChEBI" id="CHEBI:18421"/>
        <dbReference type="EC" id="1.15.1.1"/>
    </reaction>
</comment>
<dbReference type="EC" id="1.15.1.1" evidence="3 8"/>
<dbReference type="FunFam" id="1.10.287.990:FF:000001">
    <property type="entry name" value="Superoxide dismutase"/>
    <property type="match status" value="1"/>
</dbReference>
<feature type="domain" description="Manganese/iron superoxide dismutase N-terminal" evidence="9">
    <location>
        <begin position="3"/>
        <end position="90"/>
    </location>
</feature>
<evidence type="ECO:0000256" key="2">
    <source>
        <dbReference type="ARBA" id="ARBA00008714"/>
    </source>
</evidence>
<comment type="cofactor">
    <cofactor evidence="1">
        <name>Mn(2+)</name>
        <dbReference type="ChEBI" id="CHEBI:29035"/>
    </cofactor>
</comment>
<dbReference type="InterPro" id="IPR001189">
    <property type="entry name" value="Mn/Fe_SOD"/>
</dbReference>
<evidence type="ECO:0000256" key="8">
    <source>
        <dbReference type="RuleBase" id="RU000414"/>
    </source>
</evidence>
<feature type="binding site" evidence="7">
    <location>
        <position position="164"/>
    </location>
    <ligand>
        <name>Mn(2+)</name>
        <dbReference type="ChEBI" id="CHEBI:29035"/>
    </ligand>
</feature>
<evidence type="ECO:0000256" key="1">
    <source>
        <dbReference type="ARBA" id="ARBA00001936"/>
    </source>
</evidence>
<evidence type="ECO:0000256" key="4">
    <source>
        <dbReference type="ARBA" id="ARBA00022723"/>
    </source>
</evidence>
<dbReference type="GO" id="GO:0046872">
    <property type="term" value="F:metal ion binding"/>
    <property type="evidence" value="ECO:0007669"/>
    <property type="project" value="UniProtKB-KW"/>
</dbReference>
<dbReference type="Proteomes" id="UP000240509">
    <property type="component" value="Unassembled WGS sequence"/>
</dbReference>
<dbReference type="GO" id="GO:0005737">
    <property type="term" value="C:cytoplasm"/>
    <property type="evidence" value="ECO:0007669"/>
    <property type="project" value="TreeGrafter"/>
</dbReference>
<dbReference type="PROSITE" id="PS00088">
    <property type="entry name" value="SOD_MN"/>
    <property type="match status" value="1"/>
</dbReference>
<reference evidence="11 12" key="1">
    <citation type="submission" date="2018-03" db="EMBL/GenBank/DDBJ databases">
        <title>Alkalicoccus saliphilus sp. nov., isolated from a mineral pool.</title>
        <authorList>
            <person name="Zhao B."/>
        </authorList>
    </citation>
    <scope>NUCLEOTIDE SEQUENCE [LARGE SCALE GENOMIC DNA]</scope>
    <source>
        <strain evidence="11 12">6AG</strain>
    </source>
</reference>
<evidence type="ECO:0000259" key="10">
    <source>
        <dbReference type="Pfam" id="PF02777"/>
    </source>
</evidence>
<dbReference type="PRINTS" id="PR01703">
    <property type="entry name" value="MNSODISMTASE"/>
</dbReference>
<comment type="caution">
    <text evidence="11">The sequence shown here is derived from an EMBL/GenBank/DDBJ whole genome shotgun (WGS) entry which is preliminary data.</text>
</comment>
<dbReference type="Pfam" id="PF02777">
    <property type="entry name" value="Sod_Fe_C"/>
    <property type="match status" value="1"/>
</dbReference>
<dbReference type="InterPro" id="IPR019831">
    <property type="entry name" value="Mn/Fe_SOD_N"/>
</dbReference>
<gene>
    <name evidence="11" type="ORF">C6Y45_00955</name>
</gene>
<dbReference type="PIRSF" id="PIRSF000349">
    <property type="entry name" value="SODismutase"/>
    <property type="match status" value="1"/>
</dbReference>
<organism evidence="11 12">
    <name type="scientific">Alkalicoccus saliphilus</name>
    <dbReference type="NCBI Taxonomy" id="200989"/>
    <lineage>
        <taxon>Bacteria</taxon>
        <taxon>Bacillati</taxon>
        <taxon>Bacillota</taxon>
        <taxon>Bacilli</taxon>
        <taxon>Bacillales</taxon>
        <taxon>Bacillaceae</taxon>
        <taxon>Alkalicoccus</taxon>
    </lineage>
</organism>
<dbReference type="InterPro" id="IPR019833">
    <property type="entry name" value="Mn/Fe_SOD_BS"/>
</dbReference>
<dbReference type="InterPro" id="IPR019832">
    <property type="entry name" value="Mn/Fe_SOD_C"/>
</dbReference>
<dbReference type="FunFam" id="3.55.40.20:FF:000001">
    <property type="entry name" value="Superoxide dismutase"/>
    <property type="match status" value="1"/>
</dbReference>
<accession>A0A2T4UAT3</accession>
<dbReference type="GO" id="GO:0004784">
    <property type="term" value="F:superoxide dismutase activity"/>
    <property type="evidence" value="ECO:0007669"/>
    <property type="project" value="UniProtKB-EC"/>
</dbReference>
<keyword evidence="12" id="KW-1185">Reference proteome</keyword>
<dbReference type="OrthoDB" id="9803125at2"/>
<evidence type="ECO:0000313" key="12">
    <source>
        <dbReference type="Proteomes" id="UP000240509"/>
    </source>
</evidence>
<dbReference type="InterPro" id="IPR036314">
    <property type="entry name" value="SOD_C_sf"/>
</dbReference>
<keyword evidence="4 7" id="KW-0479">Metal-binding</keyword>
<evidence type="ECO:0000259" key="9">
    <source>
        <dbReference type="Pfam" id="PF00081"/>
    </source>
</evidence>
<dbReference type="EMBL" id="PZJJ01000001">
    <property type="protein sequence ID" value="PTL40508.1"/>
    <property type="molecule type" value="Genomic_DNA"/>
</dbReference>
<comment type="function">
    <text evidence="8">Destroys radicals which are normally produced within the cells and which are toxic to biological systems.</text>
</comment>
<evidence type="ECO:0000256" key="7">
    <source>
        <dbReference type="PIRSR" id="PIRSR000349-1"/>
    </source>
</evidence>
<dbReference type="AlphaFoldDB" id="A0A2T4UAT3"/>
<name>A0A2T4UAT3_9BACI</name>
<feature type="domain" description="Manganese/iron superoxide dismutase C-terminal" evidence="10">
    <location>
        <begin position="97"/>
        <end position="197"/>
    </location>
</feature>
<evidence type="ECO:0000313" key="11">
    <source>
        <dbReference type="EMBL" id="PTL40508.1"/>
    </source>
</evidence>
<proteinExistence type="inferred from homology"/>
<protein>
    <recommendedName>
        <fullName evidence="3 8">Superoxide dismutase</fullName>
        <ecNumber evidence="3 8">1.15.1.1</ecNumber>
    </recommendedName>
</protein>
<sequence>MAFKLPDLPYAANALEPHIDEETMNIHHGKHHNTYVTKLNDALEGHSDLQNKSIEELLTDLNSLPDDIKTPVRNNGGGHYNHTIFWQLMSPDGGGEPKGELADAINSKFGSFDKFKEEFKNAGVGRFGSGWAWLVVSNGELEITSTPNQDTPISDGKTPVLGVDVWEHAYYLKYQNKRPDYLEAFFNVINWEEVAKRYENAK</sequence>
<dbReference type="Pfam" id="PF00081">
    <property type="entry name" value="Sod_Fe_N"/>
    <property type="match status" value="1"/>
</dbReference>
<dbReference type="SUPFAM" id="SSF54719">
    <property type="entry name" value="Fe,Mn superoxide dismutase (SOD), C-terminal domain"/>
    <property type="match status" value="1"/>
</dbReference>
<dbReference type="Gene3D" id="1.10.287.990">
    <property type="entry name" value="Fe,Mn superoxide dismutase (SOD) domain"/>
    <property type="match status" value="1"/>
</dbReference>